<proteinExistence type="predicted"/>
<dbReference type="EMBL" id="BLXT01006335">
    <property type="protein sequence ID" value="GFO31035.1"/>
    <property type="molecule type" value="Genomic_DNA"/>
</dbReference>
<organism evidence="1 2">
    <name type="scientific">Plakobranchus ocellatus</name>
    <dbReference type="NCBI Taxonomy" id="259542"/>
    <lineage>
        <taxon>Eukaryota</taxon>
        <taxon>Metazoa</taxon>
        <taxon>Spiralia</taxon>
        <taxon>Lophotrochozoa</taxon>
        <taxon>Mollusca</taxon>
        <taxon>Gastropoda</taxon>
        <taxon>Heterobranchia</taxon>
        <taxon>Euthyneura</taxon>
        <taxon>Panpulmonata</taxon>
        <taxon>Sacoglossa</taxon>
        <taxon>Placobranchoidea</taxon>
        <taxon>Plakobranchidae</taxon>
        <taxon>Plakobranchus</taxon>
    </lineage>
</organism>
<dbReference type="Proteomes" id="UP000735302">
    <property type="component" value="Unassembled WGS sequence"/>
</dbReference>
<sequence>MSDRTSRSRCPSISDNAMATVRTDVRNLLLYVSDVARVVMSNVIVRRPALCQLQKRTCSQQQDLSEVLGRTSHSSLQS</sequence>
<keyword evidence="2" id="KW-1185">Reference proteome</keyword>
<name>A0AAV4CHL5_9GAST</name>
<reference evidence="1 2" key="1">
    <citation type="journal article" date="2021" name="Elife">
        <title>Chloroplast acquisition without the gene transfer in kleptoplastic sea slugs, Plakobranchus ocellatus.</title>
        <authorList>
            <person name="Maeda T."/>
            <person name="Takahashi S."/>
            <person name="Yoshida T."/>
            <person name="Shimamura S."/>
            <person name="Takaki Y."/>
            <person name="Nagai Y."/>
            <person name="Toyoda A."/>
            <person name="Suzuki Y."/>
            <person name="Arimoto A."/>
            <person name="Ishii H."/>
            <person name="Satoh N."/>
            <person name="Nishiyama T."/>
            <person name="Hasebe M."/>
            <person name="Maruyama T."/>
            <person name="Minagawa J."/>
            <person name="Obokata J."/>
            <person name="Shigenobu S."/>
        </authorList>
    </citation>
    <scope>NUCLEOTIDE SEQUENCE [LARGE SCALE GENOMIC DNA]</scope>
</reference>
<comment type="caution">
    <text evidence="1">The sequence shown here is derived from an EMBL/GenBank/DDBJ whole genome shotgun (WGS) entry which is preliminary data.</text>
</comment>
<dbReference type="AlphaFoldDB" id="A0AAV4CHL5"/>
<accession>A0AAV4CHL5</accession>
<protein>
    <submittedName>
        <fullName evidence="1">Uncharacterized protein</fullName>
    </submittedName>
</protein>
<gene>
    <name evidence="1" type="ORF">PoB_005754000</name>
</gene>
<evidence type="ECO:0000313" key="1">
    <source>
        <dbReference type="EMBL" id="GFO31035.1"/>
    </source>
</evidence>
<evidence type="ECO:0000313" key="2">
    <source>
        <dbReference type="Proteomes" id="UP000735302"/>
    </source>
</evidence>